<dbReference type="GO" id="GO:0030313">
    <property type="term" value="C:cell envelope"/>
    <property type="evidence" value="ECO:0007669"/>
    <property type="project" value="UniProtKB-SubCell"/>
</dbReference>
<dbReference type="Pfam" id="PF09479">
    <property type="entry name" value="Flg_new"/>
    <property type="match status" value="2"/>
</dbReference>
<evidence type="ECO:0000256" key="1">
    <source>
        <dbReference type="ARBA" id="ARBA00004196"/>
    </source>
</evidence>
<dbReference type="RefSeq" id="WP_043260063.1">
    <property type="nucleotide sequence ID" value="NZ_JGYS01000013.1"/>
</dbReference>
<evidence type="ECO:0000313" key="5">
    <source>
        <dbReference type="Proteomes" id="UP000029072"/>
    </source>
</evidence>
<comment type="caution">
    <text evidence="4">The sequence shown here is derived from an EMBL/GenBank/DDBJ whole genome shotgun (WGS) entry which is preliminary data.</text>
</comment>
<gene>
    <name evidence="4" type="ORF">BCAL_1657</name>
</gene>
<dbReference type="Proteomes" id="UP000029072">
    <property type="component" value="Unassembled WGS sequence"/>
</dbReference>
<protein>
    <submittedName>
        <fullName evidence="4">Glycosyl hydrolase family 25</fullName>
    </submittedName>
</protein>
<dbReference type="AlphaFoldDB" id="A0A087A4Z3"/>
<dbReference type="Gene3D" id="2.60.40.4270">
    <property type="entry name" value="Listeria-Bacteroides repeat domain"/>
    <property type="match status" value="1"/>
</dbReference>
<dbReference type="InterPro" id="IPR043708">
    <property type="entry name" value="DUF5648"/>
</dbReference>
<name>A0A087A4Z3_9BIFI</name>
<proteinExistence type="predicted"/>
<dbReference type="InterPro" id="IPR042229">
    <property type="entry name" value="Listeria/Bacterioides_rpt_sf"/>
</dbReference>
<dbReference type="eggNOG" id="COG3757">
    <property type="taxonomic scope" value="Bacteria"/>
</dbReference>
<feature type="signal peptide" evidence="2">
    <location>
        <begin position="1"/>
        <end position="33"/>
    </location>
</feature>
<evidence type="ECO:0000259" key="3">
    <source>
        <dbReference type="Pfam" id="PF18885"/>
    </source>
</evidence>
<dbReference type="GO" id="GO:0016787">
    <property type="term" value="F:hydrolase activity"/>
    <property type="evidence" value="ECO:0007669"/>
    <property type="project" value="UniProtKB-KW"/>
</dbReference>
<feature type="chain" id="PRO_5001818213" evidence="2">
    <location>
        <begin position="34"/>
        <end position="815"/>
    </location>
</feature>
<evidence type="ECO:0000313" key="4">
    <source>
        <dbReference type="EMBL" id="KFI53843.1"/>
    </source>
</evidence>
<sequence>MTGNTSKWRAPLAGLASIAMLATMGVAATTANAATPVSDPVVDTLADPTAAATYSVKVYRADQPYADLGSTYTFGSYKYGDTFQLDDITRDVYKDANDHKVLTGYSYDKAGNNKVADGKIAIKGDTKLYAQYATANTVKFNVPGAKTVEVKSGSALDAETYAASGAEAAADAAKPTNTKFVGWKLSKAADANDFYTTQPITSDTILYPVYEKYSGTQDQENVAVVVFHVSDSTADYTRYTLTGHPFPAFRAPASTSTDTTTKYLAGVKQWSAAKDNSSAYDFTANVANSNVDFGAADLTLYGFGDYGDKNWTVTYDFKYGSVYGAKYTVDDVDGNAGNGAQVNVAEGSTIVEPNDPAYWNAEFTGWYDKNNAKVDFNTPVQNIPGADPSTRTLTVHAGWDQDNIKQVTYYYGYYVAGWNNPSFDLKNIKKHTGVAVDFVTGDSKINAPTGVEDYFQTQADQAHNTYTSRTVSAWVSTKDGAPISTVKAKTSVYALWDGAAAVKLNGNGGQFSNGELYAYATKTDGQKWQDVVVTPTRSGFDFAGWYKNDVNVPGNKANLYDGIYADGTKIGENDELIAKWTPSEQLDNAAALSAWPLIGAVEPDWKPDFKNIKADYKLAEKYAKTDASWKTYVDTVYALQDEYDAYSKLSGQAKIDAGNKLAAKLATAQGKLVDDKAPAGTTTVYRLFNPNARDAGSHHYTASVVEYNSLVRKGWRAEGVSFVTTSDGKPVYRAYNPNDGGHFYTLSKVELDHAVKAGWKDEGIAFRVSDGSKVPLYRIYNPNSGEHAYTTGAGEAKAAVKAGWNDEGIAWNVIK</sequence>
<feature type="domain" description="DUF5648" evidence="3">
    <location>
        <begin position="683"/>
        <end position="813"/>
    </location>
</feature>
<comment type="subcellular location">
    <subcellularLocation>
        <location evidence="1">Cell envelope</location>
    </subcellularLocation>
</comment>
<keyword evidence="4" id="KW-0378">Hydrolase</keyword>
<keyword evidence="2" id="KW-0732">Signal</keyword>
<reference evidence="4 5" key="1">
    <citation type="submission" date="2014-03" db="EMBL/GenBank/DDBJ databases">
        <title>Genomics of Bifidobacteria.</title>
        <authorList>
            <person name="Ventura M."/>
            <person name="Milani C."/>
            <person name="Lugli G.A."/>
        </authorList>
    </citation>
    <scope>NUCLEOTIDE SEQUENCE [LARGE SCALE GENOMIC DNA]</scope>
    <source>
        <strain evidence="4 5">DSM 23973</strain>
    </source>
</reference>
<organism evidence="4 5">
    <name type="scientific">Bifidobacterium callitrichos DSM 23973</name>
    <dbReference type="NCBI Taxonomy" id="1437609"/>
    <lineage>
        <taxon>Bacteria</taxon>
        <taxon>Bacillati</taxon>
        <taxon>Actinomycetota</taxon>
        <taxon>Actinomycetes</taxon>
        <taxon>Bifidobacteriales</taxon>
        <taxon>Bifidobacteriaceae</taxon>
        <taxon>Bifidobacterium</taxon>
    </lineage>
</organism>
<dbReference type="Pfam" id="PF18885">
    <property type="entry name" value="DUF5648"/>
    <property type="match status" value="1"/>
</dbReference>
<evidence type="ECO:0000256" key="2">
    <source>
        <dbReference type="SAM" id="SignalP"/>
    </source>
</evidence>
<dbReference type="EMBL" id="JGYS01000013">
    <property type="protein sequence ID" value="KFI53843.1"/>
    <property type="molecule type" value="Genomic_DNA"/>
</dbReference>
<accession>A0A087A4Z3</accession>
<dbReference type="InterPro" id="IPR013378">
    <property type="entry name" value="InlB-like_B-rpt"/>
</dbReference>